<gene>
    <name evidence="2" type="ORF">AXG93_313s1180</name>
</gene>
<feature type="compositionally biased region" description="Low complexity" evidence="1">
    <location>
        <begin position="96"/>
        <end position="107"/>
    </location>
</feature>
<evidence type="ECO:0000313" key="3">
    <source>
        <dbReference type="Proteomes" id="UP000077202"/>
    </source>
</evidence>
<keyword evidence="3" id="KW-1185">Reference proteome</keyword>
<feature type="region of interest" description="Disordered" evidence="1">
    <location>
        <begin position="96"/>
        <end position="138"/>
    </location>
</feature>
<dbReference type="Proteomes" id="UP000077202">
    <property type="component" value="Unassembled WGS sequence"/>
</dbReference>
<feature type="compositionally biased region" description="Basic residues" evidence="1">
    <location>
        <begin position="108"/>
        <end position="117"/>
    </location>
</feature>
<evidence type="ECO:0000313" key="2">
    <source>
        <dbReference type="EMBL" id="OAE18821.1"/>
    </source>
</evidence>
<protein>
    <submittedName>
        <fullName evidence="2">Uncharacterized protein</fullName>
    </submittedName>
</protein>
<dbReference type="AlphaFoldDB" id="A0A176VET1"/>
<reference evidence="2" key="1">
    <citation type="submission" date="2016-03" db="EMBL/GenBank/DDBJ databases">
        <title>Mechanisms controlling the formation of the plant cell surface in tip-growing cells are functionally conserved among land plants.</title>
        <authorList>
            <person name="Honkanen S."/>
            <person name="Jones V.A."/>
            <person name="Morieri G."/>
            <person name="Champion C."/>
            <person name="Hetherington A.J."/>
            <person name="Kelly S."/>
            <person name="Saint-Marcoux D."/>
            <person name="Proust H."/>
            <person name="Prescott H."/>
            <person name="Dolan L."/>
        </authorList>
    </citation>
    <scope>NUCLEOTIDE SEQUENCE [LARGE SCALE GENOMIC DNA]</scope>
    <source>
        <tissue evidence="2">Whole gametophyte</tissue>
    </source>
</reference>
<organism evidence="2 3">
    <name type="scientific">Marchantia polymorpha subsp. ruderalis</name>
    <dbReference type="NCBI Taxonomy" id="1480154"/>
    <lineage>
        <taxon>Eukaryota</taxon>
        <taxon>Viridiplantae</taxon>
        <taxon>Streptophyta</taxon>
        <taxon>Embryophyta</taxon>
        <taxon>Marchantiophyta</taxon>
        <taxon>Marchantiopsida</taxon>
        <taxon>Marchantiidae</taxon>
        <taxon>Marchantiales</taxon>
        <taxon>Marchantiaceae</taxon>
        <taxon>Marchantia</taxon>
    </lineage>
</organism>
<comment type="caution">
    <text evidence="2">The sequence shown here is derived from an EMBL/GenBank/DDBJ whole genome shotgun (WGS) entry which is preliminary data.</text>
</comment>
<name>A0A176VET1_MARPO</name>
<accession>A0A176VET1</accession>
<sequence>MPVRPSASPRRLPKDPGFFLTTPSVPGLFRAGSRLSVLHRTALGIVELNPRDALDERADSEKFRGICEEGVKDAEIGLEQIPFAAAVAVLAVAAAAAAGRQGRQQHQQQHRNSKGQRHASSLGPPPPCRKERSRHQNS</sequence>
<evidence type="ECO:0000256" key="1">
    <source>
        <dbReference type="SAM" id="MobiDB-lite"/>
    </source>
</evidence>
<proteinExistence type="predicted"/>
<dbReference type="EMBL" id="LVLJ01004000">
    <property type="protein sequence ID" value="OAE18821.1"/>
    <property type="molecule type" value="Genomic_DNA"/>
</dbReference>